<dbReference type="Gene3D" id="3.90.199.10">
    <property type="entry name" value="Topoisomerase II, domain 5"/>
    <property type="match status" value="1"/>
</dbReference>
<comment type="similarity">
    <text evidence="7">Belongs to the type II topoisomerase GyrA/ParC subunit family. ParC type 1 subfamily.</text>
</comment>
<dbReference type="InterPro" id="IPR050220">
    <property type="entry name" value="Type_II_DNA_Topoisomerases"/>
</dbReference>
<dbReference type="GO" id="GO:0019897">
    <property type="term" value="C:extrinsic component of plasma membrane"/>
    <property type="evidence" value="ECO:0007669"/>
    <property type="project" value="UniProtKB-UniRule"/>
</dbReference>
<feature type="site" description="Interaction with DNA" evidence="7">
    <location>
        <position position="46"/>
    </location>
</feature>
<evidence type="ECO:0000256" key="2">
    <source>
        <dbReference type="ARBA" id="ARBA00022475"/>
    </source>
</evidence>
<comment type="catalytic activity">
    <reaction evidence="1 7 8">
        <text>ATP-dependent breakage, passage and rejoining of double-stranded DNA.</text>
        <dbReference type="EC" id="5.6.2.2"/>
    </reaction>
</comment>
<comment type="subunit">
    <text evidence="7">Heterotetramer composed of ParC and ParE.</text>
</comment>
<feature type="site" description="Interaction with DNA" evidence="7">
    <location>
        <position position="84"/>
    </location>
</feature>
<keyword evidence="3 7" id="KW-0799">Topoisomerase</keyword>
<dbReference type="Gene3D" id="2.120.10.90">
    <property type="entry name" value="DNA gyrase/topoisomerase IV, subunit A, C-terminal"/>
    <property type="match status" value="1"/>
</dbReference>
<evidence type="ECO:0000259" key="9">
    <source>
        <dbReference type="PROSITE" id="PS52040"/>
    </source>
</evidence>
<evidence type="ECO:0000256" key="4">
    <source>
        <dbReference type="ARBA" id="ARBA00023125"/>
    </source>
</evidence>
<evidence type="ECO:0000313" key="10">
    <source>
        <dbReference type="EMBL" id="MCS4279411.1"/>
    </source>
</evidence>
<dbReference type="RefSeq" id="WP_259260164.1">
    <property type="nucleotide sequence ID" value="NZ_JANUEK010000003.1"/>
</dbReference>
<organism evidence="10 11">
    <name type="scientific">Stenotrophomonas rhizophila</name>
    <dbReference type="NCBI Taxonomy" id="216778"/>
    <lineage>
        <taxon>Bacteria</taxon>
        <taxon>Pseudomonadati</taxon>
        <taxon>Pseudomonadota</taxon>
        <taxon>Gammaproteobacteria</taxon>
        <taxon>Lysobacterales</taxon>
        <taxon>Lysobacteraceae</taxon>
        <taxon>Stenotrophomonas</taxon>
    </lineage>
</organism>
<proteinExistence type="inferred from homology"/>
<comment type="subcellular location">
    <subcellularLocation>
        <location evidence="7">Cell membrane</location>
        <topology evidence="7">Peripheral membrane protein</topology>
    </subcellularLocation>
</comment>
<keyword evidence="6 7" id="KW-0413">Isomerase</keyword>
<sequence length="747" mass="82542">MTDLARPAFHGFEQLPLREYAERAYLDYSMYVVLDRALPFLGDGLKPVQRRIIYAMSELGLNASSKPKKSARTVGDVIGKYHPHGDSACYEALVLMAQPFSYRYPLIEGQGNFGSTDDPKSFAAMRYTESKLTPIAEVLLGEINQGTTDWTPNFDGTLEEPTWMPARLPHLLLNGTTGIAVGMATDVPPHNLNEIVSALLHLLDDPDATVTDLCEHVKGPDYPSFAEIITPIADLRTMYETGYGSVRARSTFLKENGNIVVNALPFQVSPSKVIEQIAAQMRAKKLPWLEDIRDESDHANPVRVVLVPRSNRVDAEQLMGHLFATTDLERSYRVNLNVIGLDGRPQVKNLKTLLSEWLQFRSTTVTRRLNHRLQKVERRLHMLDGLLIAFLNLDEVIHIIRTEDEAKPALIARFALSEEQAEYILETKLKQLARLEEMKIRGEQDELAKERDKIVGILESKAKLKKLIRDELVADAKKFGDERRSPLVQRGAAQAIDETELVPSEPMTVVLSEKGWIRAAKGHDMDPSTLSYRDGDALLGSVRARSTQQVAFLDSEGRAYSTLIHTLPSARGNGEPLTGRFSPAPGSAFMTLASGENNTRFVLASTHGYGFVTRFENLTGRNKAGKAMLNLTSGSKVLTPAVVANPETDRIVAVTSSGNLLAIAASDLPELDKGKGNKIIDIPKAKLATERVVAVVSVAPGNTLLVRSGQRTMNLSFKDLDTYLGTRATRGHLLPRGWQKVEGLAVE</sequence>
<name>A0AAW5PI52_9GAMM</name>
<feature type="domain" description="Topo IIA-type catalytic" evidence="9">
    <location>
        <begin position="38"/>
        <end position="501"/>
    </location>
</feature>
<feature type="site" description="Transition state stabilizer" evidence="7">
    <location>
        <position position="126"/>
    </location>
</feature>
<evidence type="ECO:0000256" key="8">
    <source>
        <dbReference type="PROSITE-ProRule" id="PRU01384"/>
    </source>
</evidence>
<dbReference type="SUPFAM" id="SSF101904">
    <property type="entry name" value="GyrA/ParC C-terminal domain-like"/>
    <property type="match status" value="1"/>
</dbReference>
<feature type="site" description="Interaction with DNA" evidence="7">
    <location>
        <position position="82"/>
    </location>
</feature>
<keyword evidence="4 7" id="KW-0238">DNA-binding</keyword>
<dbReference type="EMBL" id="JANUEK010000003">
    <property type="protein sequence ID" value="MCS4279411.1"/>
    <property type="molecule type" value="Genomic_DNA"/>
</dbReference>
<dbReference type="InterPro" id="IPR013757">
    <property type="entry name" value="Topo_IIA_A_a_sf"/>
</dbReference>
<dbReference type="GO" id="GO:0005737">
    <property type="term" value="C:cytoplasm"/>
    <property type="evidence" value="ECO:0007669"/>
    <property type="project" value="TreeGrafter"/>
</dbReference>
<dbReference type="InterPro" id="IPR005742">
    <property type="entry name" value="TopoIV_A_Gneg"/>
</dbReference>
<evidence type="ECO:0000313" key="11">
    <source>
        <dbReference type="Proteomes" id="UP001320691"/>
    </source>
</evidence>
<dbReference type="NCBIfam" id="NF004044">
    <property type="entry name" value="PRK05561.1"/>
    <property type="match status" value="1"/>
</dbReference>
<dbReference type="GO" id="GO:0003677">
    <property type="term" value="F:DNA binding"/>
    <property type="evidence" value="ECO:0007669"/>
    <property type="project" value="UniProtKB-UniRule"/>
</dbReference>
<dbReference type="Gene3D" id="1.10.268.10">
    <property type="entry name" value="Topoisomerase, domain 3"/>
    <property type="match status" value="1"/>
</dbReference>
<keyword evidence="2 7" id="KW-1003">Cell membrane</keyword>
<reference evidence="10" key="1">
    <citation type="submission" date="2022-08" db="EMBL/GenBank/DDBJ databases">
        <title>Genomic analyses of the natural microbiome of Caenorhabditis elegans.</title>
        <authorList>
            <person name="Samuel B."/>
        </authorList>
    </citation>
    <scope>NUCLEOTIDE SEQUENCE</scope>
    <source>
        <strain evidence="10">BIGb0277</strain>
    </source>
</reference>
<dbReference type="AlphaFoldDB" id="A0AAW5PI52"/>
<gene>
    <name evidence="7" type="primary">parC</name>
    <name evidence="10" type="ORF">M2412_001387</name>
</gene>
<protein>
    <recommendedName>
        <fullName evidence="7">DNA topoisomerase 4 subunit A</fullName>
        <ecNumber evidence="7">5.6.2.2</ecNumber>
    </recommendedName>
    <alternativeName>
        <fullName evidence="7">Topoisomerase IV subunit A</fullName>
    </alternativeName>
</protein>
<dbReference type="SMART" id="SM00434">
    <property type="entry name" value="TOP4c"/>
    <property type="match status" value="1"/>
</dbReference>
<dbReference type="SUPFAM" id="SSF56719">
    <property type="entry name" value="Type II DNA topoisomerase"/>
    <property type="match status" value="1"/>
</dbReference>
<dbReference type="Pfam" id="PF03989">
    <property type="entry name" value="DNA_gyraseA_C"/>
    <property type="match status" value="2"/>
</dbReference>
<dbReference type="Proteomes" id="UP001320691">
    <property type="component" value="Unassembled WGS sequence"/>
</dbReference>
<dbReference type="Gene3D" id="3.30.1360.40">
    <property type="match status" value="1"/>
</dbReference>
<evidence type="ECO:0000256" key="7">
    <source>
        <dbReference type="HAMAP-Rule" id="MF_00936"/>
    </source>
</evidence>
<dbReference type="GO" id="GO:0005524">
    <property type="term" value="F:ATP binding"/>
    <property type="evidence" value="ECO:0007669"/>
    <property type="project" value="InterPro"/>
</dbReference>
<evidence type="ECO:0000256" key="6">
    <source>
        <dbReference type="ARBA" id="ARBA00023235"/>
    </source>
</evidence>
<comment type="caution">
    <text evidence="10">The sequence shown here is derived from an EMBL/GenBank/DDBJ whole genome shotgun (WGS) entry which is preliminary data.</text>
</comment>
<dbReference type="PANTHER" id="PTHR43493:SF1">
    <property type="entry name" value="DNA TOPOISOMERASE 4 SUBUNIT A"/>
    <property type="match status" value="1"/>
</dbReference>
<dbReference type="GO" id="GO:0009330">
    <property type="term" value="C:DNA topoisomerase type II (double strand cut, ATP-hydrolyzing) complex"/>
    <property type="evidence" value="ECO:0007669"/>
    <property type="project" value="TreeGrafter"/>
</dbReference>
<dbReference type="NCBIfam" id="TIGR01062">
    <property type="entry name" value="parC_Gneg"/>
    <property type="match status" value="1"/>
</dbReference>
<accession>A0AAW5PI52</accession>
<dbReference type="GO" id="GO:0003918">
    <property type="term" value="F:DNA topoisomerase type II (double strand cut, ATP-hydrolyzing) activity"/>
    <property type="evidence" value="ECO:0007669"/>
    <property type="project" value="UniProtKB-UniRule"/>
</dbReference>
<evidence type="ECO:0000256" key="1">
    <source>
        <dbReference type="ARBA" id="ARBA00000185"/>
    </source>
</evidence>
<evidence type="ECO:0000256" key="5">
    <source>
        <dbReference type="ARBA" id="ARBA00023136"/>
    </source>
</evidence>
<dbReference type="GO" id="GO:0006265">
    <property type="term" value="P:DNA topological change"/>
    <property type="evidence" value="ECO:0007669"/>
    <property type="project" value="UniProtKB-UniRule"/>
</dbReference>
<dbReference type="InterPro" id="IPR035516">
    <property type="entry name" value="Gyrase/topoIV_suA_C"/>
</dbReference>
<dbReference type="InterPro" id="IPR002205">
    <property type="entry name" value="Topo_IIA_dom_A"/>
</dbReference>
<dbReference type="FunFam" id="1.10.268.10:FF:000001">
    <property type="entry name" value="DNA gyrase subunit A"/>
    <property type="match status" value="1"/>
</dbReference>
<feature type="active site" description="O-(5'-phospho-DNA)-tyrosine intermediate" evidence="7 8">
    <location>
        <position position="127"/>
    </location>
</feature>
<dbReference type="Pfam" id="PF00521">
    <property type="entry name" value="DNA_topoisoIV"/>
    <property type="match status" value="1"/>
</dbReference>
<dbReference type="EC" id="5.6.2.2" evidence="7"/>
<dbReference type="GO" id="GO:0007059">
    <property type="term" value="P:chromosome segregation"/>
    <property type="evidence" value="ECO:0007669"/>
    <property type="project" value="UniProtKB-UniRule"/>
</dbReference>
<dbReference type="InterPro" id="IPR013760">
    <property type="entry name" value="Topo_IIA-like_dom_sf"/>
</dbReference>
<dbReference type="InterPro" id="IPR006691">
    <property type="entry name" value="GyrA/parC_rep"/>
</dbReference>
<dbReference type="InterPro" id="IPR013758">
    <property type="entry name" value="Topo_IIA_A/C_ab"/>
</dbReference>
<keyword evidence="5 7" id="KW-0472">Membrane</keyword>
<dbReference type="HAMAP" id="MF_00936">
    <property type="entry name" value="ParC_type1"/>
    <property type="match status" value="1"/>
</dbReference>
<comment type="function">
    <text evidence="7">Topoisomerase IV is essential for chromosome segregation. It relaxes supercoiled DNA. Performs the decatenation events required during the replication of a circular DNA molecule.</text>
</comment>
<dbReference type="PROSITE" id="PS52040">
    <property type="entry name" value="TOPO_IIA"/>
    <property type="match status" value="1"/>
</dbReference>
<dbReference type="PANTHER" id="PTHR43493">
    <property type="entry name" value="DNA GYRASE/TOPOISOMERASE SUBUNIT A"/>
    <property type="match status" value="1"/>
</dbReference>
<evidence type="ECO:0000256" key="3">
    <source>
        <dbReference type="ARBA" id="ARBA00023029"/>
    </source>
</evidence>
<dbReference type="GO" id="GO:0005694">
    <property type="term" value="C:chromosome"/>
    <property type="evidence" value="ECO:0007669"/>
    <property type="project" value="InterPro"/>
</dbReference>
<dbReference type="CDD" id="cd00187">
    <property type="entry name" value="TOP4c"/>
    <property type="match status" value="1"/>
</dbReference>